<sequence>MVRERRRSSPNAAADLDLKQKMKYVKPLKLYRELIKKNVMKSKPSEWHRLLCLDICNKYLHLAVSNPENTISMPLRPIHRHEHDMDLMADKFQTLISKHRVMGFIVRYPYKLILDKGKLDGAEVENFVYSMYKTRQLRGLEYTYWDDCFSSMNMDLVLNHHVDLICNHLNLPEEVSQEIMDKFYASRVLQGYLDCAKMTVEVDKEEDKLDNP</sequence>
<reference evidence="6" key="2">
    <citation type="submission" date="2023-02" db="EMBL/GenBank/DDBJ databases">
        <authorList>
            <person name="Swenson N.G."/>
            <person name="Wegrzyn J.L."/>
            <person name="Mcevoy S.L."/>
        </authorList>
    </citation>
    <scope>NUCLEOTIDE SEQUENCE</scope>
    <source>
        <strain evidence="6">91603</strain>
        <tissue evidence="6">Leaf</tissue>
    </source>
</reference>
<keyword evidence="2" id="KW-0690">Ribosome biogenesis</keyword>
<feature type="domain" description="YqgF/RNase H-like" evidence="5">
    <location>
        <begin position="48"/>
        <end position="154"/>
    </location>
</feature>
<name>A0AAD5JHM0_ACENE</name>
<dbReference type="PANTHER" id="PTHR33317">
    <property type="entry name" value="POLYNUCLEOTIDYL TRANSFERASE, RIBONUCLEASE H-LIKE SUPERFAMILY PROTEIN"/>
    <property type="match status" value="1"/>
</dbReference>
<evidence type="ECO:0000256" key="1">
    <source>
        <dbReference type="ARBA" id="ARBA00022490"/>
    </source>
</evidence>
<dbReference type="SMART" id="SM00732">
    <property type="entry name" value="YqgFc"/>
    <property type="match status" value="1"/>
</dbReference>
<dbReference type="Gene3D" id="3.30.420.140">
    <property type="entry name" value="YqgF/RNase H-like domain"/>
    <property type="match status" value="1"/>
</dbReference>
<dbReference type="SUPFAM" id="SSF53098">
    <property type="entry name" value="Ribonuclease H-like"/>
    <property type="match status" value="1"/>
</dbReference>
<keyword evidence="4" id="KW-0378">Hydrolase</keyword>
<keyword evidence="1" id="KW-0963">Cytoplasm</keyword>
<dbReference type="AlphaFoldDB" id="A0AAD5JHM0"/>
<evidence type="ECO:0000313" key="7">
    <source>
        <dbReference type="Proteomes" id="UP001064489"/>
    </source>
</evidence>
<keyword evidence="7" id="KW-1185">Reference proteome</keyword>
<gene>
    <name evidence="6" type="ORF">LWI28_000240</name>
</gene>
<dbReference type="Proteomes" id="UP001064489">
    <property type="component" value="Chromosome 9"/>
</dbReference>
<dbReference type="GO" id="GO:0004518">
    <property type="term" value="F:nuclease activity"/>
    <property type="evidence" value="ECO:0007669"/>
    <property type="project" value="UniProtKB-KW"/>
</dbReference>
<dbReference type="EMBL" id="JAJSOW010000001">
    <property type="protein sequence ID" value="KAI9199910.1"/>
    <property type="molecule type" value="Genomic_DNA"/>
</dbReference>
<keyword evidence="3" id="KW-0540">Nuclease</keyword>
<organism evidence="6 7">
    <name type="scientific">Acer negundo</name>
    <name type="common">Box elder</name>
    <dbReference type="NCBI Taxonomy" id="4023"/>
    <lineage>
        <taxon>Eukaryota</taxon>
        <taxon>Viridiplantae</taxon>
        <taxon>Streptophyta</taxon>
        <taxon>Embryophyta</taxon>
        <taxon>Tracheophyta</taxon>
        <taxon>Spermatophyta</taxon>
        <taxon>Magnoliopsida</taxon>
        <taxon>eudicotyledons</taxon>
        <taxon>Gunneridae</taxon>
        <taxon>Pentapetalae</taxon>
        <taxon>rosids</taxon>
        <taxon>malvids</taxon>
        <taxon>Sapindales</taxon>
        <taxon>Sapindaceae</taxon>
        <taxon>Hippocastanoideae</taxon>
        <taxon>Acereae</taxon>
        <taxon>Acer</taxon>
    </lineage>
</organism>
<dbReference type="InterPro" id="IPR037027">
    <property type="entry name" value="YqgF/RNaseH-like_dom_sf"/>
</dbReference>
<evidence type="ECO:0000256" key="3">
    <source>
        <dbReference type="ARBA" id="ARBA00022722"/>
    </source>
</evidence>
<dbReference type="PANTHER" id="PTHR33317:SF1">
    <property type="entry name" value="POLYNUCLEOTIDYL TRANSFERASE, RIBONUCLEASE H-LIKE SUPERFAMILY PROTEIN"/>
    <property type="match status" value="1"/>
</dbReference>
<evidence type="ECO:0000313" key="6">
    <source>
        <dbReference type="EMBL" id="KAI9199910.1"/>
    </source>
</evidence>
<protein>
    <recommendedName>
        <fullName evidence="5">YqgF/RNase H-like domain-containing protein</fullName>
    </recommendedName>
</protein>
<proteinExistence type="predicted"/>
<accession>A0AAD5JHM0</accession>
<dbReference type="InterPro" id="IPR005227">
    <property type="entry name" value="YqgF"/>
</dbReference>
<dbReference type="Pfam" id="PF03652">
    <property type="entry name" value="RuvX"/>
    <property type="match status" value="1"/>
</dbReference>
<dbReference type="InterPro" id="IPR006641">
    <property type="entry name" value="YqgF/RNaseH-like_dom"/>
</dbReference>
<dbReference type="GO" id="GO:0016787">
    <property type="term" value="F:hydrolase activity"/>
    <property type="evidence" value="ECO:0007669"/>
    <property type="project" value="UniProtKB-KW"/>
</dbReference>
<reference evidence="6" key="1">
    <citation type="journal article" date="2022" name="Plant J.">
        <title>Strategies of tolerance reflected in two North American maple genomes.</title>
        <authorList>
            <person name="McEvoy S.L."/>
            <person name="Sezen U.U."/>
            <person name="Trouern-Trend A."/>
            <person name="McMahon S.M."/>
            <person name="Schaberg P.G."/>
            <person name="Yang J."/>
            <person name="Wegrzyn J.L."/>
            <person name="Swenson N.G."/>
        </authorList>
    </citation>
    <scope>NUCLEOTIDE SEQUENCE</scope>
    <source>
        <strain evidence="6">91603</strain>
    </source>
</reference>
<dbReference type="InterPro" id="IPR012337">
    <property type="entry name" value="RNaseH-like_sf"/>
</dbReference>
<dbReference type="GO" id="GO:0000967">
    <property type="term" value="P:rRNA 5'-end processing"/>
    <property type="evidence" value="ECO:0007669"/>
    <property type="project" value="TreeGrafter"/>
</dbReference>
<evidence type="ECO:0000256" key="4">
    <source>
        <dbReference type="ARBA" id="ARBA00022801"/>
    </source>
</evidence>
<evidence type="ECO:0000256" key="2">
    <source>
        <dbReference type="ARBA" id="ARBA00022517"/>
    </source>
</evidence>
<comment type="caution">
    <text evidence="6">The sequence shown here is derived from an EMBL/GenBank/DDBJ whole genome shotgun (WGS) entry which is preliminary data.</text>
</comment>
<evidence type="ECO:0000259" key="5">
    <source>
        <dbReference type="SMART" id="SM00732"/>
    </source>
</evidence>